<name>A0A420WCW2_9PROT</name>
<organism evidence="2 3">
    <name type="scientific">Litorimonas taeanensis</name>
    <dbReference type="NCBI Taxonomy" id="568099"/>
    <lineage>
        <taxon>Bacteria</taxon>
        <taxon>Pseudomonadati</taxon>
        <taxon>Pseudomonadota</taxon>
        <taxon>Alphaproteobacteria</taxon>
        <taxon>Maricaulales</taxon>
        <taxon>Robiginitomaculaceae</taxon>
    </lineage>
</organism>
<evidence type="ECO:0000313" key="2">
    <source>
        <dbReference type="EMBL" id="RKQ68816.1"/>
    </source>
</evidence>
<keyword evidence="3" id="KW-1185">Reference proteome</keyword>
<feature type="chain" id="PRO_5018978656" evidence="1">
    <location>
        <begin position="40"/>
        <end position="319"/>
    </location>
</feature>
<gene>
    <name evidence="2" type="ORF">DES40_1589</name>
</gene>
<dbReference type="EMBL" id="RBII01000002">
    <property type="protein sequence ID" value="RKQ68816.1"/>
    <property type="molecule type" value="Genomic_DNA"/>
</dbReference>
<keyword evidence="1" id="KW-0732">Signal</keyword>
<dbReference type="Proteomes" id="UP000282211">
    <property type="component" value="Unassembled WGS sequence"/>
</dbReference>
<dbReference type="AlphaFoldDB" id="A0A420WCW2"/>
<reference evidence="2 3" key="1">
    <citation type="submission" date="2018-10" db="EMBL/GenBank/DDBJ databases">
        <title>Genomic Encyclopedia of Type Strains, Phase IV (KMG-IV): sequencing the most valuable type-strain genomes for metagenomic binning, comparative biology and taxonomic classification.</title>
        <authorList>
            <person name="Goeker M."/>
        </authorList>
    </citation>
    <scope>NUCLEOTIDE SEQUENCE [LARGE SCALE GENOMIC DNA]</scope>
    <source>
        <strain evidence="2 3">DSM 22008</strain>
    </source>
</reference>
<evidence type="ECO:0000313" key="3">
    <source>
        <dbReference type="Proteomes" id="UP000282211"/>
    </source>
</evidence>
<sequence length="319" mass="35757">MPLTTLQSLTKTKGFRRLAAPLAAMMTLTALTSSIPASATDILLSERNIANLNARNLTETQYTLPSPDQSATQFAFVLKGYVFGLRMIRANYTGWYDESDYVLYADIKTSGLGALLKKMEIWAVSRGQHDQKGFQPDFHIQQNLDKKSRRVEMNYANPAGPVDVNIIPSLGSQGIPPASPAERFLADDTLSAILNLMMRGPAQKNDFCQGSIKVFDSKQHYALRLEPNGSKRLKFDGEKFESLRCDIYYVPISGFDPEDLPEDEEEATPVKAYFQYRPELDLYVPLRFTYKISGFTAVVKVDEIKLIESGSDVIQKLDD</sequence>
<dbReference type="RefSeq" id="WP_121100543.1">
    <property type="nucleotide sequence ID" value="NZ_RBII01000002.1"/>
</dbReference>
<feature type="signal peptide" evidence="1">
    <location>
        <begin position="1"/>
        <end position="39"/>
    </location>
</feature>
<protein>
    <submittedName>
        <fullName evidence="2">Uncharacterized protein DUF3108</fullName>
    </submittedName>
</protein>
<accession>A0A420WCW2</accession>
<dbReference type="OrthoDB" id="7630100at2"/>
<comment type="caution">
    <text evidence="2">The sequence shown here is derived from an EMBL/GenBank/DDBJ whole genome shotgun (WGS) entry which is preliminary data.</text>
</comment>
<dbReference type="InParanoid" id="A0A420WCW2"/>
<proteinExistence type="predicted"/>
<evidence type="ECO:0000256" key="1">
    <source>
        <dbReference type="SAM" id="SignalP"/>
    </source>
</evidence>